<proteinExistence type="predicted"/>
<dbReference type="PANTHER" id="PTHR34023:SF4">
    <property type="entry name" value="RNASE H TYPE-1 DOMAIN-CONTAINING PROTEIN"/>
    <property type="match status" value="1"/>
</dbReference>
<dbReference type="Proteomes" id="UP001341840">
    <property type="component" value="Unassembled WGS sequence"/>
</dbReference>
<evidence type="ECO:0000313" key="2">
    <source>
        <dbReference type="EMBL" id="MED6151517.1"/>
    </source>
</evidence>
<comment type="caution">
    <text evidence="2">The sequence shown here is derived from an EMBL/GenBank/DDBJ whole genome shotgun (WGS) entry which is preliminary data.</text>
</comment>
<feature type="non-terminal residue" evidence="2">
    <location>
        <position position="1"/>
    </location>
</feature>
<protein>
    <recommendedName>
        <fullName evidence="4">RNase H type-1 domain-containing protein</fullName>
    </recommendedName>
</protein>
<name>A0ABU6TRQ4_9FABA</name>
<gene>
    <name evidence="2" type="ORF">PIB30_083235</name>
</gene>
<reference evidence="2 3" key="1">
    <citation type="journal article" date="2023" name="Plants (Basel)">
        <title>Bridging the Gap: Combining Genomics and Transcriptomics Approaches to Understand Stylosanthes scabra, an Orphan Legume from the Brazilian Caatinga.</title>
        <authorList>
            <person name="Ferreira-Neto J.R.C."/>
            <person name="da Silva M.D."/>
            <person name="Binneck E."/>
            <person name="de Melo N.F."/>
            <person name="da Silva R.H."/>
            <person name="de Melo A.L.T.M."/>
            <person name="Pandolfi V."/>
            <person name="Bustamante F.O."/>
            <person name="Brasileiro-Vidal A.C."/>
            <person name="Benko-Iseppon A.M."/>
        </authorList>
    </citation>
    <scope>NUCLEOTIDE SEQUENCE [LARGE SCALE GENOMIC DNA]</scope>
    <source>
        <tissue evidence="2">Leaves</tissue>
    </source>
</reference>
<feature type="signal peptide" evidence="1">
    <location>
        <begin position="1"/>
        <end position="24"/>
    </location>
</feature>
<evidence type="ECO:0000256" key="1">
    <source>
        <dbReference type="SAM" id="SignalP"/>
    </source>
</evidence>
<feature type="chain" id="PRO_5046747901" description="RNase H type-1 domain-containing protein" evidence="1">
    <location>
        <begin position="25"/>
        <end position="149"/>
    </location>
</feature>
<accession>A0ABU6TRQ4</accession>
<evidence type="ECO:0008006" key="4">
    <source>
        <dbReference type="Google" id="ProtNLM"/>
    </source>
</evidence>
<sequence length="149" mass="16774">YPPRWDLPLLALFHSLTLGRLGKAASELHFIHPGGGGLQAFKIQYPPESLDLLTDITCETDCLQAFLATQSLGYSEITADKDLIIKIHQVLQWNWNAEVVLIQRTANNVADFLAKKALHNKVEYVELLEPVYDMHNLLCDVPSISFEIC</sequence>
<keyword evidence="1" id="KW-0732">Signal</keyword>
<evidence type="ECO:0000313" key="3">
    <source>
        <dbReference type="Proteomes" id="UP001341840"/>
    </source>
</evidence>
<organism evidence="2 3">
    <name type="scientific">Stylosanthes scabra</name>
    <dbReference type="NCBI Taxonomy" id="79078"/>
    <lineage>
        <taxon>Eukaryota</taxon>
        <taxon>Viridiplantae</taxon>
        <taxon>Streptophyta</taxon>
        <taxon>Embryophyta</taxon>
        <taxon>Tracheophyta</taxon>
        <taxon>Spermatophyta</taxon>
        <taxon>Magnoliopsida</taxon>
        <taxon>eudicotyledons</taxon>
        <taxon>Gunneridae</taxon>
        <taxon>Pentapetalae</taxon>
        <taxon>rosids</taxon>
        <taxon>fabids</taxon>
        <taxon>Fabales</taxon>
        <taxon>Fabaceae</taxon>
        <taxon>Papilionoideae</taxon>
        <taxon>50 kb inversion clade</taxon>
        <taxon>dalbergioids sensu lato</taxon>
        <taxon>Dalbergieae</taxon>
        <taxon>Pterocarpus clade</taxon>
        <taxon>Stylosanthes</taxon>
    </lineage>
</organism>
<keyword evidence="3" id="KW-1185">Reference proteome</keyword>
<dbReference type="PANTHER" id="PTHR34023">
    <property type="entry name" value="RNASE H DOMAIN-CONTAINING PROTEIN"/>
    <property type="match status" value="1"/>
</dbReference>
<dbReference type="EMBL" id="JASCZI010091930">
    <property type="protein sequence ID" value="MED6151517.1"/>
    <property type="molecule type" value="Genomic_DNA"/>
</dbReference>